<accession>A0A2I1EQY4</accession>
<proteinExistence type="inferred from homology"/>
<dbReference type="Pfam" id="PF08238">
    <property type="entry name" value="Sel1"/>
    <property type="match status" value="4"/>
</dbReference>
<evidence type="ECO:0000313" key="3">
    <source>
        <dbReference type="Proteomes" id="UP000232688"/>
    </source>
</evidence>
<organism evidence="2 3">
    <name type="scientific">Rhizophagus irregularis</name>
    <dbReference type="NCBI Taxonomy" id="588596"/>
    <lineage>
        <taxon>Eukaryota</taxon>
        <taxon>Fungi</taxon>
        <taxon>Fungi incertae sedis</taxon>
        <taxon>Mucoromycota</taxon>
        <taxon>Glomeromycotina</taxon>
        <taxon>Glomeromycetes</taxon>
        <taxon>Glomerales</taxon>
        <taxon>Glomeraceae</taxon>
        <taxon>Rhizophagus</taxon>
    </lineage>
</organism>
<comment type="similarity">
    <text evidence="1">Belongs to the sel-1 family.</text>
</comment>
<name>A0A2I1EQY4_9GLOM</name>
<feature type="non-terminal residue" evidence="2">
    <location>
        <position position="1"/>
    </location>
</feature>
<dbReference type="SMART" id="SM00671">
    <property type="entry name" value="SEL1"/>
    <property type="match status" value="4"/>
</dbReference>
<dbReference type="PANTHER" id="PTHR11102:SF160">
    <property type="entry name" value="ERAD-ASSOCIATED E3 UBIQUITIN-PROTEIN LIGASE COMPONENT HRD3"/>
    <property type="match status" value="1"/>
</dbReference>
<reference evidence="2 3" key="1">
    <citation type="submission" date="2017-10" db="EMBL/GenBank/DDBJ databases">
        <title>Extensive intraspecific genome diversity in a model arbuscular mycorrhizal fungus.</title>
        <authorList>
            <person name="Chen E.C.H."/>
            <person name="Morin E."/>
            <person name="Baudet D."/>
            <person name="Noel J."/>
            <person name="Ndikumana S."/>
            <person name="Charron P."/>
            <person name="St-Onge C."/>
            <person name="Giorgi J."/>
            <person name="Grigoriev I.V."/>
            <person name="Roux C."/>
            <person name="Martin F.M."/>
            <person name="Corradi N."/>
        </authorList>
    </citation>
    <scope>NUCLEOTIDE SEQUENCE [LARGE SCALE GENOMIC DNA]</scope>
    <source>
        <strain evidence="2 3">A1</strain>
    </source>
</reference>
<sequence>VGCFYENGFGINKNEVSAFEWYKRASEMDNVNGHFELGYCYNYGCGIKKSLEKAIKLYKLSSYEGLNIATYFLAINYESDNQKYNLNEAFELYKKSAENGFIPSQYKLATFYEEGKGTRQNKKEALKWYKL</sequence>
<dbReference type="InterPro" id="IPR050767">
    <property type="entry name" value="Sel1_AlgK"/>
</dbReference>
<dbReference type="Proteomes" id="UP000232688">
    <property type="component" value="Unassembled WGS sequence"/>
</dbReference>
<dbReference type="SUPFAM" id="SSF81901">
    <property type="entry name" value="HCP-like"/>
    <property type="match status" value="1"/>
</dbReference>
<dbReference type="PANTHER" id="PTHR11102">
    <property type="entry name" value="SEL-1-LIKE PROTEIN"/>
    <property type="match status" value="1"/>
</dbReference>
<evidence type="ECO:0000313" key="2">
    <source>
        <dbReference type="EMBL" id="PKC71000.1"/>
    </source>
</evidence>
<feature type="non-terminal residue" evidence="2">
    <location>
        <position position="131"/>
    </location>
</feature>
<dbReference type="InterPro" id="IPR006597">
    <property type="entry name" value="Sel1-like"/>
</dbReference>
<dbReference type="VEuPathDB" id="FungiDB:RhiirA1_322973"/>
<dbReference type="EMBL" id="LLXH01000190">
    <property type="protein sequence ID" value="PKC71000.1"/>
    <property type="molecule type" value="Genomic_DNA"/>
</dbReference>
<evidence type="ECO:0000256" key="1">
    <source>
        <dbReference type="ARBA" id="ARBA00038101"/>
    </source>
</evidence>
<dbReference type="InterPro" id="IPR011990">
    <property type="entry name" value="TPR-like_helical_dom_sf"/>
</dbReference>
<dbReference type="OrthoDB" id="272077at2759"/>
<dbReference type="Gene3D" id="1.25.40.10">
    <property type="entry name" value="Tetratricopeptide repeat domain"/>
    <property type="match status" value="2"/>
</dbReference>
<gene>
    <name evidence="2" type="ORF">RhiirA1_322973</name>
</gene>
<protein>
    <submittedName>
        <fullName evidence="2">HCP-like protein</fullName>
    </submittedName>
</protein>
<dbReference type="AlphaFoldDB" id="A0A2I1EQY4"/>
<reference evidence="2 3" key="2">
    <citation type="submission" date="2017-10" db="EMBL/GenBank/DDBJ databases">
        <title>Genome analyses suggest a sexual origin of heterokaryosis in a supposedly ancient asexual fungus.</title>
        <authorList>
            <person name="Corradi N."/>
            <person name="Sedzielewska K."/>
            <person name="Noel J."/>
            <person name="Charron P."/>
            <person name="Farinelli L."/>
            <person name="Marton T."/>
            <person name="Kruger M."/>
            <person name="Pelin A."/>
            <person name="Brachmann A."/>
            <person name="Corradi N."/>
        </authorList>
    </citation>
    <scope>NUCLEOTIDE SEQUENCE [LARGE SCALE GENOMIC DNA]</scope>
    <source>
        <strain evidence="2 3">A1</strain>
    </source>
</reference>
<comment type="caution">
    <text evidence="2">The sequence shown here is derived from an EMBL/GenBank/DDBJ whole genome shotgun (WGS) entry which is preliminary data.</text>
</comment>